<evidence type="ECO:0000313" key="12">
    <source>
        <dbReference type="Proteomes" id="UP001230268"/>
    </source>
</evidence>
<evidence type="ECO:0000259" key="10">
    <source>
        <dbReference type="PROSITE" id="PS50076"/>
    </source>
</evidence>
<evidence type="ECO:0000256" key="7">
    <source>
        <dbReference type="ARBA" id="ARBA00023136"/>
    </source>
</evidence>
<dbReference type="Gene3D" id="1.10.150.20">
    <property type="entry name" value="5' to 3' exonuclease, C-terminal subdomain"/>
    <property type="match status" value="1"/>
</dbReference>
<dbReference type="GO" id="GO:0006614">
    <property type="term" value="P:SRP-dependent cotranslational protein targeting to membrane"/>
    <property type="evidence" value="ECO:0007669"/>
    <property type="project" value="TreeGrafter"/>
</dbReference>
<dbReference type="SMART" id="SM00271">
    <property type="entry name" value="DnaJ"/>
    <property type="match status" value="1"/>
</dbReference>
<dbReference type="GO" id="GO:0008320">
    <property type="term" value="F:protein transmembrane transporter activity"/>
    <property type="evidence" value="ECO:0007669"/>
    <property type="project" value="TreeGrafter"/>
</dbReference>
<dbReference type="PANTHER" id="PTHR24075:SF0">
    <property type="entry name" value="TRANSLOCATION PROTEIN SEC63 HOMOLOG"/>
    <property type="match status" value="1"/>
</dbReference>
<dbReference type="InterPro" id="IPR004179">
    <property type="entry name" value="Sec63-dom"/>
</dbReference>
<dbReference type="InterPro" id="IPR036869">
    <property type="entry name" value="J_dom_sf"/>
</dbReference>
<dbReference type="SMART" id="SM00973">
    <property type="entry name" value="Sec63"/>
    <property type="match status" value="1"/>
</dbReference>
<keyword evidence="2" id="KW-0813">Transport</keyword>
<dbReference type="SUPFAM" id="SSF158702">
    <property type="entry name" value="Sec63 N-terminal domain-like"/>
    <property type="match status" value="1"/>
</dbReference>
<dbReference type="SUPFAM" id="SSF81296">
    <property type="entry name" value="E set domains"/>
    <property type="match status" value="1"/>
</dbReference>
<dbReference type="Gene3D" id="1.10.287.110">
    <property type="entry name" value="DnaJ domain"/>
    <property type="match status" value="1"/>
</dbReference>
<comment type="caution">
    <text evidence="11">The sequence shown here is derived from an EMBL/GenBank/DDBJ whole genome shotgun (WGS) entry which is preliminary data.</text>
</comment>
<dbReference type="GO" id="GO:0006620">
    <property type="term" value="P:post-translational protein targeting to endoplasmic reticulum membrane"/>
    <property type="evidence" value="ECO:0007669"/>
    <property type="project" value="TreeGrafter"/>
</dbReference>
<dbReference type="PANTHER" id="PTHR24075">
    <property type="entry name" value="SEC63 DOMAIN-CONTAINING"/>
    <property type="match status" value="1"/>
</dbReference>
<dbReference type="Pfam" id="PF02889">
    <property type="entry name" value="Sec63"/>
    <property type="match status" value="1"/>
</dbReference>
<dbReference type="GO" id="GO:0031207">
    <property type="term" value="C:Sec62/Sec63 complex"/>
    <property type="evidence" value="ECO:0007669"/>
    <property type="project" value="TreeGrafter"/>
</dbReference>
<dbReference type="Gene3D" id="2.60.40.150">
    <property type="entry name" value="C2 domain"/>
    <property type="match status" value="1"/>
</dbReference>
<reference evidence="11" key="1">
    <citation type="submission" date="2023-08" db="EMBL/GenBank/DDBJ databases">
        <title>Draft sequence of the Babesia gibsoni genome.</title>
        <authorList>
            <person name="Yamagishi J.Y."/>
            <person name="Xuan X.X."/>
        </authorList>
    </citation>
    <scope>NUCLEOTIDE SEQUENCE</scope>
    <source>
        <strain evidence="11">Azabu</strain>
    </source>
</reference>
<keyword evidence="8" id="KW-0143">Chaperone</keyword>
<feature type="transmembrane region" description="Helical" evidence="9">
    <location>
        <begin position="27"/>
        <end position="49"/>
    </location>
</feature>
<evidence type="ECO:0000256" key="1">
    <source>
        <dbReference type="ARBA" id="ARBA00004477"/>
    </source>
</evidence>
<dbReference type="PROSITE" id="PS50076">
    <property type="entry name" value="DNAJ_2"/>
    <property type="match status" value="1"/>
</dbReference>
<dbReference type="GO" id="GO:0003723">
    <property type="term" value="F:RNA binding"/>
    <property type="evidence" value="ECO:0007669"/>
    <property type="project" value="TreeGrafter"/>
</dbReference>
<dbReference type="SUPFAM" id="SSF46565">
    <property type="entry name" value="Chaperone J-domain"/>
    <property type="match status" value="1"/>
</dbReference>
<evidence type="ECO:0000256" key="2">
    <source>
        <dbReference type="ARBA" id="ARBA00022448"/>
    </source>
</evidence>
<dbReference type="PRINTS" id="PR00625">
    <property type="entry name" value="JDOMAIN"/>
</dbReference>
<feature type="transmembrane region" description="Helical" evidence="9">
    <location>
        <begin position="225"/>
        <end position="247"/>
    </location>
</feature>
<accession>A0AAD8LQ54</accession>
<proteinExistence type="predicted"/>
<evidence type="ECO:0000256" key="6">
    <source>
        <dbReference type="ARBA" id="ARBA00022989"/>
    </source>
</evidence>
<evidence type="ECO:0000256" key="5">
    <source>
        <dbReference type="ARBA" id="ARBA00022927"/>
    </source>
</evidence>
<dbReference type="Pfam" id="PF00226">
    <property type="entry name" value="DnaJ"/>
    <property type="match status" value="1"/>
</dbReference>
<evidence type="ECO:0000256" key="4">
    <source>
        <dbReference type="ARBA" id="ARBA00022824"/>
    </source>
</evidence>
<comment type="subcellular location">
    <subcellularLocation>
        <location evidence="1">Endoplasmic reticulum membrane</location>
        <topology evidence="1">Multi-pass membrane protein</topology>
    </subcellularLocation>
</comment>
<dbReference type="AlphaFoldDB" id="A0AAD8LQ54"/>
<feature type="transmembrane region" description="Helical" evidence="9">
    <location>
        <begin position="102"/>
        <end position="122"/>
    </location>
</feature>
<dbReference type="InterPro" id="IPR001623">
    <property type="entry name" value="DnaJ_domain"/>
</dbReference>
<dbReference type="Gene3D" id="1.10.3380.10">
    <property type="entry name" value="Sec63 N-terminal domain-like domain"/>
    <property type="match status" value="1"/>
</dbReference>
<name>A0AAD8LQ54_BABGI</name>
<sequence>MSQFHETFTRGSRKDPLLSYDDFASRVFTSGFLVCFLVPTTIYCIYQWVGPRKNRLPIKYKLSDVHVEIRSQPSFHCGCSQCRARREAEKHRNSSLEECMSISRIAQVVALAFFWWIVYYLVSGIDASQNIKKFDPYDFLGLETGATKKAIQKAYRHLSLKWHPDRNPNDPEAAAHFILVTKAYKTLTNDKFRKNYELYGNPDGPGMMKIGIGLPRFLVDVSNQVLILSLFFIILLIVIPGVFFYYYRSQKLYTAMGVRLETLQLVYYTVSENTRHKALPEIYACATECSNVPATPDEDNLLRKFLEDAGDFKRKNVTKETLRNFIVLLCHMNRNDEVPPQLKKAQDEILKYTVLITQCMLDVAMSRRWLITTKSIIDFRRCLIQGLTGRRDSYLQVPHLNEECIKHIQRSKGGAKSLAEYVALPMESKKGLVGMEQKELDDIEAFCKFFPQIDLTVDVFVNDATDICVGDLVTFEIKITRKNMPENCQLMGPVHAPLFPWVKYEEWIILLSYGEQDEKLLAFTFCTTRARVAVERISVLAERPGNHTITVTALSDSYFDCDKQVKVNFSVIVPLEPTEFKTHPDDMALDNEPSALTRMLGDILGEEDSDQEEEVIDDA</sequence>
<evidence type="ECO:0000256" key="3">
    <source>
        <dbReference type="ARBA" id="ARBA00022692"/>
    </source>
</evidence>
<dbReference type="EMBL" id="JAVEPI010000002">
    <property type="protein sequence ID" value="KAK1443648.1"/>
    <property type="molecule type" value="Genomic_DNA"/>
</dbReference>
<dbReference type="Proteomes" id="UP001230268">
    <property type="component" value="Unassembled WGS sequence"/>
</dbReference>
<gene>
    <name evidence="11" type="ORF">BgAZ_205240</name>
</gene>
<dbReference type="InterPro" id="IPR014756">
    <property type="entry name" value="Ig_E-set"/>
</dbReference>
<evidence type="ECO:0000256" key="9">
    <source>
        <dbReference type="SAM" id="Phobius"/>
    </source>
</evidence>
<keyword evidence="5" id="KW-0653">Protein transport</keyword>
<protein>
    <submittedName>
        <fullName evidence="11">SEC63 domain-containing</fullName>
    </submittedName>
</protein>
<evidence type="ECO:0000256" key="8">
    <source>
        <dbReference type="ARBA" id="ARBA00023186"/>
    </source>
</evidence>
<keyword evidence="7 9" id="KW-0472">Membrane</keyword>
<evidence type="ECO:0000313" key="11">
    <source>
        <dbReference type="EMBL" id="KAK1443648.1"/>
    </source>
</evidence>
<dbReference type="InterPro" id="IPR035892">
    <property type="entry name" value="C2_domain_sf"/>
</dbReference>
<keyword evidence="6 9" id="KW-1133">Transmembrane helix</keyword>
<dbReference type="CDD" id="cd06257">
    <property type="entry name" value="DnaJ"/>
    <property type="match status" value="1"/>
</dbReference>
<keyword evidence="3 9" id="KW-0812">Transmembrane</keyword>
<keyword evidence="12" id="KW-1185">Reference proteome</keyword>
<keyword evidence="4" id="KW-0256">Endoplasmic reticulum</keyword>
<organism evidence="11 12">
    <name type="scientific">Babesia gibsoni</name>
    <dbReference type="NCBI Taxonomy" id="33632"/>
    <lineage>
        <taxon>Eukaryota</taxon>
        <taxon>Sar</taxon>
        <taxon>Alveolata</taxon>
        <taxon>Apicomplexa</taxon>
        <taxon>Aconoidasida</taxon>
        <taxon>Piroplasmida</taxon>
        <taxon>Babesiidae</taxon>
        <taxon>Babesia</taxon>
    </lineage>
</organism>
<feature type="domain" description="J" evidence="10">
    <location>
        <begin position="135"/>
        <end position="200"/>
    </location>
</feature>